<evidence type="ECO:0008006" key="4">
    <source>
        <dbReference type="Google" id="ProtNLM"/>
    </source>
</evidence>
<evidence type="ECO:0000313" key="2">
    <source>
        <dbReference type="EMBL" id="KAK9709217.1"/>
    </source>
</evidence>
<evidence type="ECO:0000313" key="3">
    <source>
        <dbReference type="Proteomes" id="UP001458880"/>
    </source>
</evidence>
<dbReference type="Proteomes" id="UP001458880">
    <property type="component" value="Unassembled WGS sequence"/>
</dbReference>
<protein>
    <recommendedName>
        <fullName evidence="4">Transposase</fullName>
    </recommendedName>
</protein>
<reference evidence="2 3" key="1">
    <citation type="journal article" date="2024" name="BMC Genomics">
        <title>De novo assembly and annotation of Popillia japonica's genome with initial clues to its potential as an invasive pest.</title>
        <authorList>
            <person name="Cucini C."/>
            <person name="Boschi S."/>
            <person name="Funari R."/>
            <person name="Cardaioli E."/>
            <person name="Iannotti N."/>
            <person name="Marturano G."/>
            <person name="Paoli F."/>
            <person name="Bruttini M."/>
            <person name="Carapelli A."/>
            <person name="Frati F."/>
            <person name="Nardi F."/>
        </authorList>
    </citation>
    <scope>NUCLEOTIDE SEQUENCE [LARGE SCALE GENOMIC DNA]</scope>
    <source>
        <strain evidence="2">DMR45628</strain>
    </source>
</reference>
<proteinExistence type="predicted"/>
<organism evidence="2 3">
    <name type="scientific">Popillia japonica</name>
    <name type="common">Japanese beetle</name>
    <dbReference type="NCBI Taxonomy" id="7064"/>
    <lineage>
        <taxon>Eukaryota</taxon>
        <taxon>Metazoa</taxon>
        <taxon>Ecdysozoa</taxon>
        <taxon>Arthropoda</taxon>
        <taxon>Hexapoda</taxon>
        <taxon>Insecta</taxon>
        <taxon>Pterygota</taxon>
        <taxon>Neoptera</taxon>
        <taxon>Endopterygota</taxon>
        <taxon>Coleoptera</taxon>
        <taxon>Polyphaga</taxon>
        <taxon>Scarabaeiformia</taxon>
        <taxon>Scarabaeidae</taxon>
        <taxon>Rutelinae</taxon>
        <taxon>Popillia</taxon>
    </lineage>
</organism>
<accession>A0AAW1JXD3</accession>
<feature type="compositionally biased region" description="Polar residues" evidence="1">
    <location>
        <begin position="105"/>
        <end position="115"/>
    </location>
</feature>
<dbReference type="AlphaFoldDB" id="A0AAW1JXD3"/>
<evidence type="ECO:0000256" key="1">
    <source>
        <dbReference type="SAM" id="MobiDB-lite"/>
    </source>
</evidence>
<feature type="region of interest" description="Disordered" evidence="1">
    <location>
        <begin position="95"/>
        <end position="115"/>
    </location>
</feature>
<sequence length="115" mass="13023">MPYDIATVYEGKGQTSTVGYRPRLVFNAEQEGILESYILTRVSIYFGLLLERATKLAYECAVRFDAQRIPALWHKNGMVGKDWFTNFTKRNPSLSVRTPDATSAGRATSFNRHSV</sequence>
<gene>
    <name evidence="2" type="ORF">QE152_g26744</name>
</gene>
<dbReference type="EMBL" id="JASPKY010000314">
    <property type="protein sequence ID" value="KAK9709217.1"/>
    <property type="molecule type" value="Genomic_DNA"/>
</dbReference>
<name>A0AAW1JXD3_POPJA</name>
<comment type="caution">
    <text evidence="2">The sequence shown here is derived from an EMBL/GenBank/DDBJ whole genome shotgun (WGS) entry which is preliminary data.</text>
</comment>
<keyword evidence="3" id="KW-1185">Reference proteome</keyword>